<reference evidence="3" key="2">
    <citation type="journal article" date="2013" name="PLoS Genet.">
        <title>Comparative genome structure, secondary metabolite, and effector coding capacity across Cochliobolus pathogens.</title>
        <authorList>
            <person name="Condon B.J."/>
            <person name="Leng Y."/>
            <person name="Wu D."/>
            <person name="Bushley K.E."/>
            <person name="Ohm R.A."/>
            <person name="Otillar R."/>
            <person name="Martin J."/>
            <person name="Schackwitz W."/>
            <person name="Grimwood J."/>
            <person name="MohdZainudin N."/>
            <person name="Xue C."/>
            <person name="Wang R."/>
            <person name="Manning V.A."/>
            <person name="Dhillon B."/>
            <person name="Tu Z.J."/>
            <person name="Steffenson B.J."/>
            <person name="Salamov A."/>
            <person name="Sun H."/>
            <person name="Lowry S."/>
            <person name="LaButti K."/>
            <person name="Han J."/>
            <person name="Copeland A."/>
            <person name="Lindquist E."/>
            <person name="Barry K."/>
            <person name="Schmutz J."/>
            <person name="Baker S.E."/>
            <person name="Ciuffetti L.M."/>
            <person name="Grigoriev I.V."/>
            <person name="Zhong S."/>
            <person name="Turgeon B.G."/>
        </authorList>
    </citation>
    <scope>NUCLEOTIDE SEQUENCE [LARGE SCALE GENOMIC DNA]</scope>
    <source>
        <strain evidence="3">C5 / ATCC 48332 / race O</strain>
    </source>
</reference>
<dbReference type="eggNOG" id="KOG2533">
    <property type="taxonomic scope" value="Eukaryota"/>
</dbReference>
<name>M2SZF2_COCH5</name>
<dbReference type="EMBL" id="KB445578">
    <property type="protein sequence ID" value="EMD90750.1"/>
    <property type="molecule type" value="Genomic_DNA"/>
</dbReference>
<keyword evidence="3" id="KW-1185">Reference proteome</keyword>
<keyword evidence="1" id="KW-0472">Membrane</keyword>
<evidence type="ECO:0008006" key="4">
    <source>
        <dbReference type="Google" id="ProtNLM"/>
    </source>
</evidence>
<proteinExistence type="predicted"/>
<dbReference type="InterPro" id="IPR036259">
    <property type="entry name" value="MFS_trans_sf"/>
</dbReference>
<protein>
    <recommendedName>
        <fullName evidence="4">Major facilitator superfamily (MFS) profile domain-containing protein</fullName>
    </recommendedName>
</protein>
<feature type="transmembrane region" description="Helical" evidence="1">
    <location>
        <begin position="45"/>
        <end position="64"/>
    </location>
</feature>
<gene>
    <name evidence="2" type="ORF">COCHEDRAFT_1195891</name>
</gene>
<reference evidence="2 3" key="1">
    <citation type="journal article" date="2012" name="PLoS Pathog.">
        <title>Diverse lifestyles and strategies of plant pathogenesis encoded in the genomes of eighteen Dothideomycetes fungi.</title>
        <authorList>
            <person name="Ohm R.A."/>
            <person name="Feau N."/>
            <person name="Henrissat B."/>
            <person name="Schoch C.L."/>
            <person name="Horwitz B.A."/>
            <person name="Barry K.W."/>
            <person name="Condon B.J."/>
            <person name="Copeland A.C."/>
            <person name="Dhillon B."/>
            <person name="Glaser F."/>
            <person name="Hesse C.N."/>
            <person name="Kosti I."/>
            <person name="LaButti K."/>
            <person name="Lindquist E.A."/>
            <person name="Lucas S."/>
            <person name="Salamov A.A."/>
            <person name="Bradshaw R.E."/>
            <person name="Ciuffetti L."/>
            <person name="Hamelin R.C."/>
            <person name="Kema G.H.J."/>
            <person name="Lawrence C."/>
            <person name="Scott J.A."/>
            <person name="Spatafora J.W."/>
            <person name="Turgeon B.G."/>
            <person name="de Wit P.J.G.M."/>
            <person name="Zhong S."/>
            <person name="Goodwin S.B."/>
            <person name="Grigoriev I.V."/>
        </authorList>
    </citation>
    <scope>NUCLEOTIDE SEQUENCE [LARGE SCALE GENOMIC DNA]</scope>
    <source>
        <strain evidence="3">C5 / ATCC 48332 / race O</strain>
    </source>
</reference>
<sequence length="131" mass="14318">MAYLPRSNTWGRLISFWLVNAQSVGFTVSLTTLSSNMAGYTHRSLASALVFTAYCWGNFAGPFVVDAKEAPRYEGATIGLLVGYSIKTGCHLALLGKRQLYLVQLDSCSVSNTCVLQITCSSPIRFYEDST</sequence>
<dbReference type="SUPFAM" id="SSF103473">
    <property type="entry name" value="MFS general substrate transporter"/>
    <property type="match status" value="1"/>
</dbReference>
<dbReference type="HOGENOM" id="CLU_1927392_0_0_1"/>
<evidence type="ECO:0000313" key="2">
    <source>
        <dbReference type="EMBL" id="EMD90750.1"/>
    </source>
</evidence>
<feature type="transmembrane region" description="Helical" evidence="1">
    <location>
        <begin position="14"/>
        <end position="33"/>
    </location>
</feature>
<dbReference type="AlphaFoldDB" id="M2SZF2"/>
<evidence type="ECO:0000256" key="1">
    <source>
        <dbReference type="SAM" id="Phobius"/>
    </source>
</evidence>
<dbReference type="OrthoDB" id="6730379at2759"/>
<keyword evidence="1" id="KW-1133">Transmembrane helix</keyword>
<accession>M2SZF2</accession>
<dbReference type="Proteomes" id="UP000016936">
    <property type="component" value="Unassembled WGS sequence"/>
</dbReference>
<evidence type="ECO:0000313" key="3">
    <source>
        <dbReference type="Proteomes" id="UP000016936"/>
    </source>
</evidence>
<keyword evidence="1" id="KW-0812">Transmembrane</keyword>
<organism evidence="2 3">
    <name type="scientific">Cochliobolus heterostrophus (strain C5 / ATCC 48332 / race O)</name>
    <name type="common">Southern corn leaf blight fungus</name>
    <name type="synonym">Bipolaris maydis</name>
    <dbReference type="NCBI Taxonomy" id="701091"/>
    <lineage>
        <taxon>Eukaryota</taxon>
        <taxon>Fungi</taxon>
        <taxon>Dikarya</taxon>
        <taxon>Ascomycota</taxon>
        <taxon>Pezizomycotina</taxon>
        <taxon>Dothideomycetes</taxon>
        <taxon>Pleosporomycetidae</taxon>
        <taxon>Pleosporales</taxon>
        <taxon>Pleosporineae</taxon>
        <taxon>Pleosporaceae</taxon>
        <taxon>Bipolaris</taxon>
    </lineage>
</organism>